<dbReference type="Pfam" id="PF00185">
    <property type="entry name" value="OTCace"/>
    <property type="match status" value="1"/>
</dbReference>
<comment type="function">
    <text evidence="6">Catalyzes the condensation of carbamoyl phosphate and aspartate to form carbamoyl aspartate and inorganic phosphate, the committed step in the de novo pyrimidine nucleotide biosynthesis pathway.</text>
</comment>
<keyword evidence="5" id="KW-0665">Pyrimidine biosynthesis</keyword>
<dbReference type="PROSITE" id="PS00097">
    <property type="entry name" value="CARBAMOYLTRANSFERASE"/>
    <property type="match status" value="1"/>
</dbReference>
<dbReference type="PANTHER" id="PTHR45753:SF6">
    <property type="entry name" value="ASPARTATE CARBAMOYLTRANSFERASE"/>
    <property type="match status" value="1"/>
</dbReference>
<dbReference type="HAMAP" id="MF_00001">
    <property type="entry name" value="Asp_carb_tr"/>
    <property type="match status" value="1"/>
</dbReference>
<evidence type="ECO:0000256" key="3">
    <source>
        <dbReference type="ARBA" id="ARBA00013008"/>
    </source>
</evidence>
<protein>
    <recommendedName>
        <fullName evidence="3">aspartate carbamoyltransferase</fullName>
        <ecNumber evidence="3">2.1.3.2</ecNumber>
    </recommendedName>
</protein>
<dbReference type="NCBIfam" id="NF002032">
    <property type="entry name" value="PRK00856.1"/>
    <property type="match status" value="1"/>
</dbReference>
<evidence type="ECO:0000256" key="4">
    <source>
        <dbReference type="ARBA" id="ARBA00022679"/>
    </source>
</evidence>
<dbReference type="InterPro" id="IPR006131">
    <property type="entry name" value="Asp_carbamoyltransf_Asp/Orn-bd"/>
</dbReference>
<comment type="similarity">
    <text evidence="2">Belongs to the aspartate/ornithine carbamoyltransferase superfamily. ATCase family.</text>
</comment>
<dbReference type="EMBL" id="UINC01001572">
    <property type="protein sequence ID" value="SUZ83931.1"/>
    <property type="molecule type" value="Genomic_DNA"/>
</dbReference>
<sequence length="324" mass="35316">MASSRVPALGKDLIGLESLSQEQILMILDTAEPFKEISERRIKKVPVLRGKTIVNLFFEASTRTRVSFEFAEKRLSADTVNISATGSSVSKGETLVDTARNLEAMRIDMVVMRHGSSGAAKFLADRIPSNVINAGDGRHEHPTQGLLDLLTIRDHCDRVQGLKVCLVGDILHSRVARSNIYGLLKLGAEVAVCAPKTLLPSAIGDLGVKVFKRIEEAIEWADVLNVLRLQLERMEEGYVPSLREYNRIWGVTARRLELAPQDLLILHPGPMNRGVEIDSDVADGPHSVILNQVTNGVAVRMAVLYLLAGGQPGSAEAAKKETGT</sequence>
<dbReference type="SUPFAM" id="SSF53671">
    <property type="entry name" value="Aspartate/ornithine carbamoyltransferase"/>
    <property type="match status" value="1"/>
</dbReference>
<evidence type="ECO:0000259" key="9">
    <source>
        <dbReference type="Pfam" id="PF02729"/>
    </source>
</evidence>
<evidence type="ECO:0000259" key="8">
    <source>
        <dbReference type="Pfam" id="PF00185"/>
    </source>
</evidence>
<feature type="domain" description="Aspartate/ornithine carbamoyltransferase Asp/Orn-binding" evidence="8">
    <location>
        <begin position="160"/>
        <end position="307"/>
    </location>
</feature>
<dbReference type="EC" id="2.1.3.2" evidence="3"/>
<dbReference type="InterPro" id="IPR006130">
    <property type="entry name" value="Asp/Orn_carbamoylTrfase"/>
</dbReference>
<dbReference type="Pfam" id="PF02729">
    <property type="entry name" value="OTCace_N"/>
    <property type="match status" value="1"/>
</dbReference>
<dbReference type="PRINTS" id="PR00101">
    <property type="entry name" value="ATCASE"/>
</dbReference>
<dbReference type="FunFam" id="3.40.50.1370:FF:000007">
    <property type="entry name" value="Aspartate carbamoyltransferase"/>
    <property type="match status" value="1"/>
</dbReference>
<dbReference type="PANTHER" id="PTHR45753">
    <property type="entry name" value="ORNITHINE CARBAMOYLTRANSFERASE, MITOCHONDRIAL"/>
    <property type="match status" value="1"/>
</dbReference>
<dbReference type="GO" id="GO:0006520">
    <property type="term" value="P:amino acid metabolic process"/>
    <property type="evidence" value="ECO:0007669"/>
    <property type="project" value="InterPro"/>
</dbReference>
<reference evidence="10" key="1">
    <citation type="submission" date="2018-05" db="EMBL/GenBank/DDBJ databases">
        <authorList>
            <person name="Lanie J.A."/>
            <person name="Ng W.-L."/>
            <person name="Kazmierczak K.M."/>
            <person name="Andrzejewski T.M."/>
            <person name="Davidsen T.M."/>
            <person name="Wayne K.J."/>
            <person name="Tettelin H."/>
            <person name="Glass J.I."/>
            <person name="Rusch D."/>
            <person name="Podicherti R."/>
            <person name="Tsui H.-C.T."/>
            <person name="Winkler M.E."/>
        </authorList>
    </citation>
    <scope>NUCLEOTIDE SEQUENCE</scope>
</reference>
<gene>
    <name evidence="10" type="ORF">METZ01_LOCUS36785</name>
</gene>
<evidence type="ECO:0000313" key="10">
    <source>
        <dbReference type="EMBL" id="SUZ83931.1"/>
    </source>
</evidence>
<dbReference type="NCBIfam" id="TIGR00670">
    <property type="entry name" value="asp_carb_tr"/>
    <property type="match status" value="1"/>
</dbReference>
<dbReference type="AlphaFoldDB" id="A0A381QWZ6"/>
<evidence type="ECO:0000256" key="1">
    <source>
        <dbReference type="ARBA" id="ARBA00004852"/>
    </source>
</evidence>
<feature type="domain" description="Aspartate/ornithine carbamoyltransferase carbamoyl-P binding" evidence="9">
    <location>
        <begin position="11"/>
        <end position="153"/>
    </location>
</feature>
<accession>A0A381QWZ6</accession>
<dbReference type="PRINTS" id="PR00100">
    <property type="entry name" value="AOTCASE"/>
</dbReference>
<dbReference type="GO" id="GO:0016597">
    <property type="term" value="F:amino acid binding"/>
    <property type="evidence" value="ECO:0007669"/>
    <property type="project" value="InterPro"/>
</dbReference>
<dbReference type="InterPro" id="IPR036901">
    <property type="entry name" value="Asp/Orn_carbamoylTrfase_sf"/>
</dbReference>
<evidence type="ECO:0000256" key="2">
    <source>
        <dbReference type="ARBA" id="ARBA00008896"/>
    </source>
</evidence>
<dbReference type="GO" id="GO:0006207">
    <property type="term" value="P:'de novo' pyrimidine nucleobase biosynthetic process"/>
    <property type="evidence" value="ECO:0007669"/>
    <property type="project" value="InterPro"/>
</dbReference>
<dbReference type="UniPathway" id="UPA00070">
    <property type="reaction ID" value="UER00116"/>
</dbReference>
<organism evidence="10">
    <name type="scientific">marine metagenome</name>
    <dbReference type="NCBI Taxonomy" id="408172"/>
    <lineage>
        <taxon>unclassified sequences</taxon>
        <taxon>metagenomes</taxon>
        <taxon>ecological metagenomes</taxon>
    </lineage>
</organism>
<evidence type="ECO:0000256" key="5">
    <source>
        <dbReference type="ARBA" id="ARBA00022975"/>
    </source>
</evidence>
<comment type="catalytic activity">
    <reaction evidence="7">
        <text>carbamoyl phosphate + L-aspartate = N-carbamoyl-L-aspartate + phosphate + H(+)</text>
        <dbReference type="Rhea" id="RHEA:20013"/>
        <dbReference type="ChEBI" id="CHEBI:15378"/>
        <dbReference type="ChEBI" id="CHEBI:29991"/>
        <dbReference type="ChEBI" id="CHEBI:32814"/>
        <dbReference type="ChEBI" id="CHEBI:43474"/>
        <dbReference type="ChEBI" id="CHEBI:58228"/>
        <dbReference type="EC" id="2.1.3.2"/>
    </reaction>
</comment>
<proteinExistence type="inferred from homology"/>
<keyword evidence="4" id="KW-0808">Transferase</keyword>
<evidence type="ECO:0000256" key="6">
    <source>
        <dbReference type="ARBA" id="ARBA00043884"/>
    </source>
</evidence>
<dbReference type="GO" id="GO:0044205">
    <property type="term" value="P:'de novo' UMP biosynthetic process"/>
    <property type="evidence" value="ECO:0007669"/>
    <property type="project" value="UniProtKB-UniPathway"/>
</dbReference>
<comment type="pathway">
    <text evidence="1">Pyrimidine metabolism; UMP biosynthesis via de novo pathway; (S)-dihydroorotate from bicarbonate: step 2/3.</text>
</comment>
<dbReference type="GO" id="GO:0005829">
    <property type="term" value="C:cytosol"/>
    <property type="evidence" value="ECO:0007669"/>
    <property type="project" value="TreeGrafter"/>
</dbReference>
<evidence type="ECO:0000256" key="7">
    <source>
        <dbReference type="ARBA" id="ARBA00048859"/>
    </source>
</evidence>
<name>A0A381QWZ6_9ZZZZ</name>
<dbReference type="InterPro" id="IPR006132">
    <property type="entry name" value="Asp/Orn_carbamoyltranf_P-bd"/>
</dbReference>
<dbReference type="Gene3D" id="3.40.50.1370">
    <property type="entry name" value="Aspartate/ornithine carbamoyltransferase"/>
    <property type="match status" value="2"/>
</dbReference>
<dbReference type="GO" id="GO:0004070">
    <property type="term" value="F:aspartate carbamoyltransferase activity"/>
    <property type="evidence" value="ECO:0007669"/>
    <property type="project" value="UniProtKB-EC"/>
</dbReference>
<dbReference type="InterPro" id="IPR002082">
    <property type="entry name" value="Asp_carbamoyltransf"/>
</dbReference>